<protein>
    <recommendedName>
        <fullName evidence="3">Fimbrial assembly protein</fullName>
    </recommendedName>
</protein>
<gene>
    <name evidence="1" type="ORF">GCM10010918_05570</name>
</gene>
<reference evidence="1 2" key="1">
    <citation type="journal article" date="2014" name="Int. J. Syst. Evol. Microbiol.">
        <title>Complete genome sequence of Corynebacterium casei LMG S-19264T (=DSM 44701T), isolated from a smear-ripened cheese.</title>
        <authorList>
            <consortium name="US DOE Joint Genome Institute (JGI-PGF)"/>
            <person name="Walter F."/>
            <person name="Albersmeier A."/>
            <person name="Kalinowski J."/>
            <person name="Ruckert C."/>
        </authorList>
    </citation>
    <scope>NUCLEOTIDE SEQUENCE [LARGE SCALE GENOMIC DNA]</scope>
    <source>
        <strain evidence="1 2">CGMCC 1.15286</strain>
    </source>
</reference>
<dbReference type="EMBL" id="BMHY01000001">
    <property type="protein sequence ID" value="GGG55549.1"/>
    <property type="molecule type" value="Genomic_DNA"/>
</dbReference>
<name>A0A917GST5_9BACL</name>
<dbReference type="AlphaFoldDB" id="A0A917GST5"/>
<sequence>MRSINLLPPKPPRFKGSPLILSLLVLLAVVSVTGQWYYRMTWVNEAGRYTAIVKESRSEIARLQSAGMSRTKAEQFQQASAAIAKLEDERPEWLPYLSPVVGYLPDKAKANYIGISEDGKMIQAELVFTVYQESINYIEKLEEAPALRATKISAYRKESEKSSGDSAIGPNQFPYKLVVEVQLNPAVKEAGR</sequence>
<dbReference type="Proteomes" id="UP000600247">
    <property type="component" value="Unassembled WGS sequence"/>
</dbReference>
<organism evidence="1 2">
    <name type="scientific">Paenibacillus radicis</name>
    <name type="common">ex Gao et al. 2016</name>
    <dbReference type="NCBI Taxonomy" id="1737354"/>
    <lineage>
        <taxon>Bacteria</taxon>
        <taxon>Bacillati</taxon>
        <taxon>Bacillota</taxon>
        <taxon>Bacilli</taxon>
        <taxon>Bacillales</taxon>
        <taxon>Paenibacillaceae</taxon>
        <taxon>Paenibacillus</taxon>
    </lineage>
</organism>
<evidence type="ECO:0000313" key="2">
    <source>
        <dbReference type="Proteomes" id="UP000600247"/>
    </source>
</evidence>
<proteinExistence type="predicted"/>
<dbReference type="RefSeq" id="WP_188887398.1">
    <property type="nucleotide sequence ID" value="NZ_BMHY01000001.1"/>
</dbReference>
<evidence type="ECO:0008006" key="3">
    <source>
        <dbReference type="Google" id="ProtNLM"/>
    </source>
</evidence>
<keyword evidence="2" id="KW-1185">Reference proteome</keyword>
<comment type="caution">
    <text evidence="1">The sequence shown here is derived from an EMBL/GenBank/DDBJ whole genome shotgun (WGS) entry which is preliminary data.</text>
</comment>
<accession>A0A917GST5</accession>
<evidence type="ECO:0000313" key="1">
    <source>
        <dbReference type="EMBL" id="GGG55549.1"/>
    </source>
</evidence>